<gene>
    <name evidence="6" type="primary">glgA</name>
    <name evidence="8" type="ORF">BGL_1c20790</name>
</gene>
<evidence type="ECO:0000313" key="8">
    <source>
        <dbReference type="EMBL" id="AJK46588.1"/>
    </source>
</evidence>
<dbReference type="SUPFAM" id="SSF53756">
    <property type="entry name" value="UDP-Glycosyltransferase/glycogen phosphorylase"/>
    <property type="match status" value="1"/>
</dbReference>
<dbReference type="NCBIfam" id="TIGR02095">
    <property type="entry name" value="glgA"/>
    <property type="match status" value="1"/>
</dbReference>
<evidence type="ECO:0000256" key="4">
    <source>
        <dbReference type="ARBA" id="ARBA00022679"/>
    </source>
</evidence>
<accession>A0A0B6RT69</accession>
<dbReference type="EMBL" id="CP002580">
    <property type="protein sequence ID" value="AJK46588.1"/>
    <property type="molecule type" value="Genomic_DNA"/>
</dbReference>
<organism evidence="8 9">
    <name type="scientific">Burkholderia plantarii</name>
    <dbReference type="NCBI Taxonomy" id="41899"/>
    <lineage>
        <taxon>Bacteria</taxon>
        <taxon>Pseudomonadati</taxon>
        <taxon>Pseudomonadota</taxon>
        <taxon>Betaproteobacteria</taxon>
        <taxon>Burkholderiales</taxon>
        <taxon>Burkholderiaceae</taxon>
        <taxon>Burkholderia</taxon>
    </lineage>
</organism>
<dbReference type="Gene3D" id="3.40.50.2000">
    <property type="entry name" value="Glycogen Phosphorylase B"/>
    <property type="match status" value="2"/>
</dbReference>
<sequence>MSLNVLMVAAEAAPLAKSGGLGDMVSASASALRQRGIDASILLPGYESAFDRAIAPTPLGTIRDLPGGDARLWRAAMPDSDVPVLLLEMKHLYGRRGSGLYQDECGRDYVDNFVRFASLSAAAARIAAGVRGVKRPRIVHAHDWHTGLTPLLMKLAGSPARSIFTIHNLAFQGNYPPGLAPYAGIPSELLAPAPHEPHSIEFYGALSCMKAAIVYADRLTAVSERYAQEILTPHFGNRMEGVLAAHAGKLSGIVNGIDDALWNPRDDAALAQGYGVDDLVGKHACKRELQQSYGLQVDPFAPLVAIGSRLTGQKLADVVCEAIPAALARWPRAQFAVLGQGDAGIEAELRRLAAQWPGRLGVHIGYDETRAHRLHAGADILLHASRFEPCGLTQLYAMRYGTVPVASRVGGLADTITDCLAAPSADDADTPQIGEATGFLFDGEHVNDVVQALGRAFDLFAQPKSWRVLQRNAMNRDSSWEGPAARYIELYCQLAGVPVPRATAVQASATHLETVVRERAAPRMNAVATRRARVPAEARSSA</sequence>
<proteinExistence type="inferred from homology"/>
<keyword evidence="5 6" id="KW-0320">Glycogen biosynthesis</keyword>
<dbReference type="PANTHER" id="PTHR45825">
    <property type="entry name" value="GRANULE-BOUND STARCH SYNTHASE 1, CHLOROPLASTIC/AMYLOPLASTIC"/>
    <property type="match status" value="1"/>
</dbReference>
<evidence type="ECO:0000313" key="9">
    <source>
        <dbReference type="Proteomes" id="UP000031838"/>
    </source>
</evidence>
<dbReference type="KEGG" id="bgp:BGL_1c20790"/>
<feature type="binding site" evidence="6">
    <location>
        <position position="17"/>
    </location>
    <ligand>
        <name>ADP-alpha-D-glucose</name>
        <dbReference type="ChEBI" id="CHEBI:57498"/>
    </ligand>
</feature>
<dbReference type="InterPro" id="IPR011835">
    <property type="entry name" value="GS/SS"/>
</dbReference>
<dbReference type="HOGENOM" id="CLU_009583_18_4_4"/>
<evidence type="ECO:0000256" key="3">
    <source>
        <dbReference type="ARBA" id="ARBA00022676"/>
    </source>
</evidence>
<reference evidence="8 9" key="2">
    <citation type="journal article" date="2016" name="Appl. Microbiol. Biotechnol.">
        <title>Mutations improving production and secretion of extracellular lipase by Burkholderia glumae PG1.</title>
        <authorList>
            <person name="Knapp A."/>
            <person name="Voget S."/>
            <person name="Gao R."/>
            <person name="Zaburannyi N."/>
            <person name="Krysciak D."/>
            <person name="Breuer M."/>
            <person name="Hauer B."/>
            <person name="Streit W.R."/>
            <person name="Muller R."/>
            <person name="Daniel R."/>
            <person name="Jaeger K.E."/>
        </authorList>
    </citation>
    <scope>NUCLEOTIDE SEQUENCE [LARGE SCALE GENOMIC DNA]</scope>
    <source>
        <strain evidence="8 9">PG1</strain>
    </source>
</reference>
<evidence type="ECO:0000256" key="6">
    <source>
        <dbReference type="HAMAP-Rule" id="MF_00484"/>
    </source>
</evidence>
<comment type="pathway">
    <text evidence="6">Glycan biosynthesis; glycogen biosynthesis.</text>
</comment>
<dbReference type="RefSeq" id="WP_042625051.1">
    <property type="nucleotide sequence ID" value="NZ_CP002580.1"/>
</dbReference>
<dbReference type="HAMAP" id="MF_00484">
    <property type="entry name" value="Glycogen_synth"/>
    <property type="match status" value="1"/>
</dbReference>
<name>A0A0B6RT69_BURPL</name>
<comment type="catalytic activity">
    <reaction evidence="1 6">
        <text>[(1-&gt;4)-alpha-D-glucosyl](n) + ADP-alpha-D-glucose = [(1-&gt;4)-alpha-D-glucosyl](n+1) + ADP + H(+)</text>
        <dbReference type="Rhea" id="RHEA:18189"/>
        <dbReference type="Rhea" id="RHEA-COMP:9584"/>
        <dbReference type="Rhea" id="RHEA-COMP:9587"/>
        <dbReference type="ChEBI" id="CHEBI:15378"/>
        <dbReference type="ChEBI" id="CHEBI:15444"/>
        <dbReference type="ChEBI" id="CHEBI:57498"/>
        <dbReference type="ChEBI" id="CHEBI:456216"/>
        <dbReference type="EC" id="2.4.1.21"/>
    </reaction>
</comment>
<dbReference type="NCBIfam" id="NF001899">
    <property type="entry name" value="PRK00654.1-2"/>
    <property type="match status" value="1"/>
</dbReference>
<comment type="similarity">
    <text evidence="2 6">Belongs to the glycosyltransferase 1 family. Bacterial/plant glycogen synthase subfamily.</text>
</comment>
<dbReference type="AlphaFoldDB" id="A0A0B6RT69"/>
<protein>
    <recommendedName>
        <fullName evidence="6">Glycogen synthase</fullName>
        <ecNumber evidence="6">2.4.1.21</ecNumber>
    </recommendedName>
    <alternativeName>
        <fullName evidence="6">Starch [bacterial glycogen] synthase</fullName>
    </alternativeName>
</protein>
<dbReference type="PANTHER" id="PTHR45825:SF11">
    <property type="entry name" value="ALPHA AMYLASE DOMAIN-CONTAINING PROTEIN"/>
    <property type="match status" value="1"/>
</dbReference>
<keyword evidence="4 6" id="KW-0808">Transferase</keyword>
<keyword evidence="9" id="KW-1185">Reference proteome</keyword>
<evidence type="ECO:0000259" key="7">
    <source>
        <dbReference type="Pfam" id="PF08323"/>
    </source>
</evidence>
<dbReference type="InterPro" id="IPR013534">
    <property type="entry name" value="Starch_synth_cat_dom"/>
</dbReference>
<dbReference type="GO" id="GO:0005978">
    <property type="term" value="P:glycogen biosynthetic process"/>
    <property type="evidence" value="ECO:0007669"/>
    <property type="project" value="UniProtKB-UniRule"/>
</dbReference>
<dbReference type="Proteomes" id="UP000031838">
    <property type="component" value="Chromosome 1"/>
</dbReference>
<comment type="function">
    <text evidence="6">Synthesizes alpha-1,4-glucan chains using ADP-glucose.</text>
</comment>
<dbReference type="Pfam" id="PF13692">
    <property type="entry name" value="Glyco_trans_1_4"/>
    <property type="match status" value="1"/>
</dbReference>
<dbReference type="GO" id="GO:0009011">
    <property type="term" value="F:alpha-1,4-glucan glucosyltransferase (ADP-glucose donor) activity"/>
    <property type="evidence" value="ECO:0007669"/>
    <property type="project" value="UniProtKB-UniRule"/>
</dbReference>
<feature type="domain" description="Starch synthase catalytic" evidence="7">
    <location>
        <begin position="4"/>
        <end position="244"/>
    </location>
</feature>
<dbReference type="Pfam" id="PF08323">
    <property type="entry name" value="Glyco_transf_5"/>
    <property type="match status" value="1"/>
</dbReference>
<evidence type="ECO:0000256" key="2">
    <source>
        <dbReference type="ARBA" id="ARBA00010281"/>
    </source>
</evidence>
<evidence type="ECO:0000256" key="5">
    <source>
        <dbReference type="ARBA" id="ARBA00023056"/>
    </source>
</evidence>
<dbReference type="CDD" id="cd03791">
    <property type="entry name" value="GT5_Glycogen_synthase_DULL1-like"/>
    <property type="match status" value="1"/>
</dbReference>
<keyword evidence="3 6" id="KW-0328">Glycosyltransferase</keyword>
<dbReference type="EC" id="2.4.1.21" evidence="6"/>
<dbReference type="GO" id="GO:0004373">
    <property type="term" value="F:alpha-1,4-glucan glucosyltransferase (UDP-glucose donor) activity"/>
    <property type="evidence" value="ECO:0007669"/>
    <property type="project" value="InterPro"/>
</dbReference>
<dbReference type="UniPathway" id="UPA00164"/>
<reference evidence="9" key="1">
    <citation type="submission" date="2011-03" db="EMBL/GenBank/DDBJ databases">
        <authorList>
            <person name="Voget S."/>
            <person name="Streit W.R."/>
            <person name="Jaeger K.E."/>
            <person name="Daniel R."/>
        </authorList>
    </citation>
    <scope>NUCLEOTIDE SEQUENCE [LARGE SCALE GENOMIC DNA]</scope>
    <source>
        <strain evidence="9">PG1</strain>
    </source>
</reference>
<evidence type="ECO:0000256" key="1">
    <source>
        <dbReference type="ARBA" id="ARBA00001478"/>
    </source>
</evidence>